<dbReference type="Proteomes" id="UP000440367">
    <property type="component" value="Unassembled WGS sequence"/>
</dbReference>
<evidence type="ECO:0000313" key="1">
    <source>
        <dbReference type="EMBL" id="KAE9240840.1"/>
    </source>
</evidence>
<accession>A0A6A3ZT45</accession>
<comment type="caution">
    <text evidence="1">The sequence shown here is derived from an EMBL/GenBank/DDBJ whole genome shotgun (WGS) entry which is preliminary data.</text>
</comment>
<protein>
    <submittedName>
        <fullName evidence="1">Uncharacterized protein</fullName>
    </submittedName>
</protein>
<sequence length="102" mass="11822">MLQILEAAFRIREFLSWNTLFSFGGGQFSVYKDIKEAECDGLVREAEVGKRRIRYTEIRDVPTEAVNIGPRGITLSNYADQVVRRDCLEAAKSIYFRRRLVM</sequence>
<organism evidence="1 2">
    <name type="scientific">Phytophthora fragariae</name>
    <dbReference type="NCBI Taxonomy" id="53985"/>
    <lineage>
        <taxon>Eukaryota</taxon>
        <taxon>Sar</taxon>
        <taxon>Stramenopiles</taxon>
        <taxon>Oomycota</taxon>
        <taxon>Peronosporomycetes</taxon>
        <taxon>Peronosporales</taxon>
        <taxon>Peronosporaceae</taxon>
        <taxon>Phytophthora</taxon>
    </lineage>
</organism>
<proteinExistence type="predicted"/>
<name>A0A6A3ZT45_9STRA</name>
<dbReference type="AlphaFoldDB" id="A0A6A3ZT45"/>
<gene>
    <name evidence="1" type="ORF">PF002_g9548</name>
</gene>
<reference evidence="1 2" key="1">
    <citation type="submission" date="2018-08" db="EMBL/GenBank/DDBJ databases">
        <title>Genomic investigation of the strawberry pathogen Phytophthora fragariae indicates pathogenicity is determined by transcriptional variation in three key races.</title>
        <authorList>
            <person name="Adams T.M."/>
            <person name="Armitage A.D."/>
            <person name="Sobczyk M.K."/>
            <person name="Bates H.J."/>
            <person name="Dunwell J.M."/>
            <person name="Nellist C.F."/>
            <person name="Harrison R.J."/>
        </authorList>
    </citation>
    <scope>NUCLEOTIDE SEQUENCE [LARGE SCALE GENOMIC DNA]</scope>
    <source>
        <strain evidence="1 2">BC-1</strain>
    </source>
</reference>
<evidence type="ECO:0000313" key="2">
    <source>
        <dbReference type="Proteomes" id="UP000440367"/>
    </source>
</evidence>
<dbReference type="EMBL" id="QXGD01000397">
    <property type="protein sequence ID" value="KAE9240840.1"/>
    <property type="molecule type" value="Genomic_DNA"/>
</dbReference>